<dbReference type="AlphaFoldDB" id="A0A2Y8ZS92"/>
<dbReference type="RefSeq" id="WP_109685671.1">
    <property type="nucleotide sequence ID" value="NZ_QGDN01000001.1"/>
</dbReference>
<dbReference type="Pfam" id="PF20060">
    <property type="entry name" value="DUF6459"/>
    <property type="match status" value="1"/>
</dbReference>
<organism evidence="1 2">
    <name type="scientific">Branchiibius hedensis</name>
    <dbReference type="NCBI Taxonomy" id="672460"/>
    <lineage>
        <taxon>Bacteria</taxon>
        <taxon>Bacillati</taxon>
        <taxon>Actinomycetota</taxon>
        <taxon>Actinomycetes</taxon>
        <taxon>Micrococcales</taxon>
        <taxon>Dermacoccaceae</taxon>
        <taxon>Branchiibius</taxon>
    </lineage>
</organism>
<dbReference type="Proteomes" id="UP000250028">
    <property type="component" value="Unassembled WGS sequence"/>
</dbReference>
<dbReference type="OrthoDB" id="3266345at2"/>
<accession>A0A2Y8ZS92</accession>
<evidence type="ECO:0000313" key="2">
    <source>
        <dbReference type="Proteomes" id="UP000250028"/>
    </source>
</evidence>
<dbReference type="EMBL" id="UESZ01000001">
    <property type="protein sequence ID" value="SSA34814.1"/>
    <property type="molecule type" value="Genomic_DNA"/>
</dbReference>
<sequence length="187" mass="20247">MSTTPHAAQPYDQFPPLRVVPAPSAEPEPLETATVTQLFADQAARTGRRGSAYVQSSLAIDFRESGEDPLFGPQATHRSELPEPGVWATQIIGAVLECTTGLRPVSQLARWLDTAPREMVARRYTLAQRRGTRPLGRSSVLRSRACEPADGVAEVSLVVQHEGRVRAVAARLSGVDGRWLVTALQIG</sequence>
<name>A0A2Y8ZS92_9MICO</name>
<evidence type="ECO:0008006" key="3">
    <source>
        <dbReference type="Google" id="ProtNLM"/>
    </source>
</evidence>
<protein>
    <recommendedName>
        <fullName evidence="3">3-hydroxyacyl-CoA dehydrogenase</fullName>
    </recommendedName>
</protein>
<keyword evidence="2" id="KW-1185">Reference proteome</keyword>
<gene>
    <name evidence="1" type="ORF">SAMN04489750_2144</name>
</gene>
<dbReference type="InterPro" id="IPR045596">
    <property type="entry name" value="DUF6459"/>
</dbReference>
<reference evidence="2" key="1">
    <citation type="submission" date="2016-10" db="EMBL/GenBank/DDBJ databases">
        <authorList>
            <person name="Varghese N."/>
            <person name="Submissions S."/>
        </authorList>
    </citation>
    <scope>NUCLEOTIDE SEQUENCE [LARGE SCALE GENOMIC DNA]</scope>
    <source>
        <strain evidence="2">DSM 22951</strain>
    </source>
</reference>
<evidence type="ECO:0000313" key="1">
    <source>
        <dbReference type="EMBL" id="SSA34814.1"/>
    </source>
</evidence>
<proteinExistence type="predicted"/>